<sequence length="202" mass="21731">MERGQGGQRQRRPPPGKKPAPQDGKTAAPPTGGAAPLARVAKPGQQPPKQVARGIQQQQVADAAVPAPPPPLAATVQALDPRYKEMTCFNCIWPGHYVGNCIELKKCFICAGGHNVNNGAAWAKPHPTATYFGSAAAGLGFYHIDVPTASELSWLNYKNCADLKVVKGEVSASELMIQLNGIFCKNKEWPWQIRDLGENKLL</sequence>
<reference evidence="2" key="4">
    <citation type="submission" date="2019-03" db="UniProtKB">
        <authorList>
            <consortium name="EnsemblPlants"/>
        </authorList>
    </citation>
    <scope>IDENTIFICATION</scope>
</reference>
<dbReference type="PANTHER" id="PTHR33170">
    <property type="entry name" value="DUF4283 DOMAIN-CONTAINING PROTEIN-RELATED"/>
    <property type="match status" value="1"/>
</dbReference>
<reference evidence="3" key="1">
    <citation type="journal article" date="2014" name="Science">
        <title>Ancient hybridizations among the ancestral genomes of bread wheat.</title>
        <authorList>
            <consortium name="International Wheat Genome Sequencing Consortium,"/>
            <person name="Marcussen T."/>
            <person name="Sandve S.R."/>
            <person name="Heier L."/>
            <person name="Spannagl M."/>
            <person name="Pfeifer M."/>
            <person name="Jakobsen K.S."/>
            <person name="Wulff B.B."/>
            <person name="Steuernagel B."/>
            <person name="Mayer K.F."/>
            <person name="Olsen O.A."/>
        </authorList>
    </citation>
    <scope>NUCLEOTIDE SEQUENCE [LARGE SCALE GENOMIC DNA]</scope>
    <source>
        <strain evidence="3">cv. AL8/78</strain>
    </source>
</reference>
<reference evidence="3" key="2">
    <citation type="journal article" date="2017" name="Nat. Plants">
        <title>The Aegilops tauschii genome reveals multiple impacts of transposons.</title>
        <authorList>
            <person name="Zhao G."/>
            <person name="Zou C."/>
            <person name="Li K."/>
            <person name="Wang K."/>
            <person name="Li T."/>
            <person name="Gao L."/>
            <person name="Zhang X."/>
            <person name="Wang H."/>
            <person name="Yang Z."/>
            <person name="Liu X."/>
            <person name="Jiang W."/>
            <person name="Mao L."/>
            <person name="Kong X."/>
            <person name="Jiao Y."/>
            <person name="Jia J."/>
        </authorList>
    </citation>
    <scope>NUCLEOTIDE SEQUENCE [LARGE SCALE GENOMIC DNA]</scope>
    <source>
        <strain evidence="3">cv. AL8/78</strain>
    </source>
</reference>
<evidence type="ECO:0000256" key="1">
    <source>
        <dbReference type="SAM" id="MobiDB-lite"/>
    </source>
</evidence>
<proteinExistence type="predicted"/>
<evidence type="ECO:0000313" key="2">
    <source>
        <dbReference type="EnsemblPlants" id="AET2Gv20047900.2"/>
    </source>
</evidence>
<protein>
    <recommendedName>
        <fullName evidence="4">CCHC-type domain-containing protein</fullName>
    </recommendedName>
</protein>
<dbReference type="Gramene" id="AET2Gv20047900.2">
    <property type="protein sequence ID" value="AET2Gv20047900.2"/>
    <property type="gene ID" value="AET2Gv20047900"/>
</dbReference>
<organism evidence="2 3">
    <name type="scientific">Aegilops tauschii subsp. strangulata</name>
    <name type="common">Goatgrass</name>
    <dbReference type="NCBI Taxonomy" id="200361"/>
    <lineage>
        <taxon>Eukaryota</taxon>
        <taxon>Viridiplantae</taxon>
        <taxon>Streptophyta</taxon>
        <taxon>Embryophyta</taxon>
        <taxon>Tracheophyta</taxon>
        <taxon>Spermatophyta</taxon>
        <taxon>Magnoliopsida</taxon>
        <taxon>Liliopsida</taxon>
        <taxon>Poales</taxon>
        <taxon>Poaceae</taxon>
        <taxon>BOP clade</taxon>
        <taxon>Pooideae</taxon>
        <taxon>Triticodae</taxon>
        <taxon>Triticeae</taxon>
        <taxon>Triticinae</taxon>
        <taxon>Aegilops</taxon>
    </lineage>
</organism>
<dbReference type="AlphaFoldDB" id="A0A453AA62"/>
<name>A0A453AA62_AEGTS</name>
<evidence type="ECO:0000313" key="3">
    <source>
        <dbReference type="Proteomes" id="UP000015105"/>
    </source>
</evidence>
<accession>A0A453AA62</accession>
<reference evidence="2" key="3">
    <citation type="journal article" date="2017" name="Nature">
        <title>Genome sequence of the progenitor of the wheat D genome Aegilops tauschii.</title>
        <authorList>
            <person name="Luo M.C."/>
            <person name="Gu Y.Q."/>
            <person name="Puiu D."/>
            <person name="Wang H."/>
            <person name="Twardziok S.O."/>
            <person name="Deal K.R."/>
            <person name="Huo N."/>
            <person name="Zhu T."/>
            <person name="Wang L."/>
            <person name="Wang Y."/>
            <person name="McGuire P.E."/>
            <person name="Liu S."/>
            <person name="Long H."/>
            <person name="Ramasamy R.K."/>
            <person name="Rodriguez J.C."/>
            <person name="Van S.L."/>
            <person name="Yuan L."/>
            <person name="Wang Z."/>
            <person name="Xia Z."/>
            <person name="Xiao L."/>
            <person name="Anderson O.D."/>
            <person name="Ouyang S."/>
            <person name="Liang Y."/>
            <person name="Zimin A.V."/>
            <person name="Pertea G."/>
            <person name="Qi P."/>
            <person name="Bennetzen J.L."/>
            <person name="Dai X."/>
            <person name="Dawson M.W."/>
            <person name="Muller H.G."/>
            <person name="Kugler K."/>
            <person name="Rivarola-Duarte L."/>
            <person name="Spannagl M."/>
            <person name="Mayer K.F.X."/>
            <person name="Lu F.H."/>
            <person name="Bevan M.W."/>
            <person name="Leroy P."/>
            <person name="Li P."/>
            <person name="You F.M."/>
            <person name="Sun Q."/>
            <person name="Liu Z."/>
            <person name="Lyons E."/>
            <person name="Wicker T."/>
            <person name="Salzberg S.L."/>
            <person name="Devos K.M."/>
            <person name="Dvorak J."/>
        </authorList>
    </citation>
    <scope>NUCLEOTIDE SEQUENCE [LARGE SCALE GENOMIC DNA]</scope>
    <source>
        <strain evidence="2">cv. AL8/78</strain>
    </source>
</reference>
<reference evidence="2" key="5">
    <citation type="journal article" date="2021" name="G3 (Bethesda)">
        <title>Aegilops tauschii genome assembly Aet v5.0 features greater sequence contiguity and improved annotation.</title>
        <authorList>
            <person name="Wang L."/>
            <person name="Zhu T."/>
            <person name="Rodriguez J.C."/>
            <person name="Deal K.R."/>
            <person name="Dubcovsky J."/>
            <person name="McGuire P.E."/>
            <person name="Lux T."/>
            <person name="Spannagl M."/>
            <person name="Mayer K.F.X."/>
            <person name="Baldrich P."/>
            <person name="Meyers B.C."/>
            <person name="Huo N."/>
            <person name="Gu Y.Q."/>
            <person name="Zhou H."/>
            <person name="Devos K.M."/>
            <person name="Bennetzen J.L."/>
            <person name="Unver T."/>
            <person name="Budak H."/>
            <person name="Gulick P.J."/>
            <person name="Galiba G."/>
            <person name="Kalapos B."/>
            <person name="Nelson D.R."/>
            <person name="Li P."/>
            <person name="You F.M."/>
            <person name="Luo M.C."/>
            <person name="Dvorak J."/>
        </authorList>
    </citation>
    <scope>NUCLEOTIDE SEQUENCE [LARGE SCALE GENOMIC DNA]</scope>
    <source>
        <strain evidence="2">cv. AL8/78</strain>
    </source>
</reference>
<dbReference type="EnsemblPlants" id="AET2Gv20047900.2">
    <property type="protein sequence ID" value="AET2Gv20047900.2"/>
    <property type="gene ID" value="AET2Gv20047900"/>
</dbReference>
<evidence type="ECO:0008006" key="4">
    <source>
        <dbReference type="Google" id="ProtNLM"/>
    </source>
</evidence>
<feature type="region of interest" description="Disordered" evidence="1">
    <location>
        <begin position="1"/>
        <end position="50"/>
    </location>
</feature>
<dbReference type="Proteomes" id="UP000015105">
    <property type="component" value="Chromosome 2D"/>
</dbReference>
<keyword evidence="3" id="KW-1185">Reference proteome</keyword>
<feature type="compositionally biased region" description="Low complexity" evidence="1">
    <location>
        <begin position="19"/>
        <end position="36"/>
    </location>
</feature>
<dbReference type="PANTHER" id="PTHR33170:SF49">
    <property type="entry name" value="DUF4283 DOMAIN-CONTAINING PROTEIN"/>
    <property type="match status" value="1"/>
</dbReference>